<evidence type="ECO:0000259" key="3">
    <source>
        <dbReference type="SMART" id="SM00563"/>
    </source>
</evidence>
<evidence type="ECO:0000256" key="2">
    <source>
        <dbReference type="ARBA" id="ARBA00023315"/>
    </source>
</evidence>
<dbReference type="SUPFAM" id="SSF69593">
    <property type="entry name" value="Glycerol-3-phosphate (1)-acyltransferase"/>
    <property type="match status" value="1"/>
</dbReference>
<dbReference type="AlphaFoldDB" id="A0A449B4I7"/>
<evidence type="ECO:0000313" key="4">
    <source>
        <dbReference type="EMBL" id="VEU75521.1"/>
    </source>
</evidence>
<keyword evidence="5" id="KW-1185">Reference proteome</keyword>
<feature type="domain" description="Phospholipid/glycerol acyltransferase" evidence="3">
    <location>
        <begin position="71"/>
        <end position="196"/>
    </location>
</feature>
<accession>A0A449B4I7</accession>
<proteinExistence type="predicted"/>
<dbReference type="GO" id="GO:0006654">
    <property type="term" value="P:phosphatidic acid biosynthetic process"/>
    <property type="evidence" value="ECO:0007669"/>
    <property type="project" value="TreeGrafter"/>
</dbReference>
<name>A0A449B4I7_9BACT</name>
<organism evidence="4 5">
    <name type="scientific">Mycoplasmopsis maculosa</name>
    <dbReference type="NCBI Taxonomy" id="114885"/>
    <lineage>
        <taxon>Bacteria</taxon>
        <taxon>Bacillati</taxon>
        <taxon>Mycoplasmatota</taxon>
        <taxon>Mycoplasmoidales</taxon>
        <taxon>Metamycoplasmataceae</taxon>
        <taxon>Mycoplasmopsis</taxon>
    </lineage>
</organism>
<sequence length="250" mass="28988">MFIIKMIFLWPIFLWTLYRVNSYASRYRKDPAYNPIQQRNDWVLGKCKLLLWFFGIKVKVEGYEHLGKGPAILTPNHKSNIDPIVLIYALKKQSKEQGVMNKIPTFLAKKELAKKRTVRNALSLLDTFYVDRQNPRESVKQLASFGTHVKENRTFGIVFPEGTRIKENNLGEFNPGAFKVAISNYLPIVPVAISDTREALRKTRFKKLIVNVKFLPVQKPNSFITMETHAISKKIKNQIEGEINVWNNKH</sequence>
<dbReference type="KEGG" id="mmau:NCTC10168_00443"/>
<dbReference type="CDD" id="cd07989">
    <property type="entry name" value="LPLAT_AGPAT-like"/>
    <property type="match status" value="1"/>
</dbReference>
<dbReference type="SMART" id="SM00563">
    <property type="entry name" value="PlsC"/>
    <property type="match status" value="1"/>
</dbReference>
<dbReference type="OrthoDB" id="9803035at2"/>
<dbReference type="RefSeq" id="WP_129646692.1">
    <property type="nucleotide sequence ID" value="NZ_LR215037.1"/>
</dbReference>
<dbReference type="EC" id="2.3.1.51" evidence="4"/>
<dbReference type="Proteomes" id="UP000290243">
    <property type="component" value="Chromosome"/>
</dbReference>
<keyword evidence="1 4" id="KW-0808">Transferase</keyword>
<keyword evidence="2 4" id="KW-0012">Acyltransferase</keyword>
<gene>
    <name evidence="4" type="primary">plsC</name>
    <name evidence="4" type="ORF">NCTC10168_00443</name>
</gene>
<dbReference type="InterPro" id="IPR002123">
    <property type="entry name" value="Plipid/glycerol_acylTrfase"/>
</dbReference>
<evidence type="ECO:0000313" key="5">
    <source>
        <dbReference type="Proteomes" id="UP000290243"/>
    </source>
</evidence>
<dbReference type="PANTHER" id="PTHR10434">
    <property type="entry name" value="1-ACYL-SN-GLYCEROL-3-PHOSPHATE ACYLTRANSFERASE"/>
    <property type="match status" value="1"/>
</dbReference>
<dbReference type="PANTHER" id="PTHR10434:SF11">
    <property type="entry name" value="1-ACYL-SN-GLYCEROL-3-PHOSPHATE ACYLTRANSFERASE"/>
    <property type="match status" value="1"/>
</dbReference>
<dbReference type="Pfam" id="PF01553">
    <property type="entry name" value="Acyltransferase"/>
    <property type="match status" value="1"/>
</dbReference>
<dbReference type="EMBL" id="LR215037">
    <property type="protein sequence ID" value="VEU75521.1"/>
    <property type="molecule type" value="Genomic_DNA"/>
</dbReference>
<evidence type="ECO:0000256" key="1">
    <source>
        <dbReference type="ARBA" id="ARBA00022679"/>
    </source>
</evidence>
<reference evidence="4 5" key="1">
    <citation type="submission" date="2019-01" db="EMBL/GenBank/DDBJ databases">
        <authorList>
            <consortium name="Pathogen Informatics"/>
        </authorList>
    </citation>
    <scope>NUCLEOTIDE SEQUENCE [LARGE SCALE GENOMIC DNA]</scope>
    <source>
        <strain evidence="4 5">NCTC10168</strain>
    </source>
</reference>
<dbReference type="GO" id="GO:0003841">
    <property type="term" value="F:1-acylglycerol-3-phosphate O-acyltransferase activity"/>
    <property type="evidence" value="ECO:0007669"/>
    <property type="project" value="UniProtKB-EC"/>
</dbReference>
<protein>
    <submittedName>
        <fullName evidence="4">1-acyl-sn-glycerol-3-phosphate acyltransferase</fullName>
        <ecNumber evidence="4">2.3.1.51</ecNumber>
    </submittedName>
</protein>